<organism evidence="3 4">
    <name type="scientific">Algoriphagus faecimaris</name>
    <dbReference type="NCBI Taxonomy" id="686796"/>
    <lineage>
        <taxon>Bacteria</taxon>
        <taxon>Pseudomonadati</taxon>
        <taxon>Bacteroidota</taxon>
        <taxon>Cytophagia</taxon>
        <taxon>Cytophagales</taxon>
        <taxon>Cyclobacteriaceae</taxon>
        <taxon>Algoriphagus</taxon>
    </lineage>
</organism>
<keyword evidence="2" id="KW-1133">Transmembrane helix</keyword>
<dbReference type="Proteomes" id="UP000199060">
    <property type="component" value="Unassembled WGS sequence"/>
</dbReference>
<dbReference type="RefSeq" id="WP_087940158.1">
    <property type="nucleotide sequence ID" value="NZ_FNAC01000027.1"/>
</dbReference>
<dbReference type="STRING" id="686796.SAMN04488104_102734"/>
<evidence type="ECO:0000256" key="2">
    <source>
        <dbReference type="SAM" id="Phobius"/>
    </source>
</evidence>
<keyword evidence="4" id="KW-1185">Reference proteome</keyword>
<evidence type="ECO:0000256" key="1">
    <source>
        <dbReference type="SAM" id="Coils"/>
    </source>
</evidence>
<evidence type="ECO:0000313" key="4">
    <source>
        <dbReference type="Proteomes" id="UP000199060"/>
    </source>
</evidence>
<feature type="transmembrane region" description="Helical" evidence="2">
    <location>
        <begin position="16"/>
        <end position="34"/>
    </location>
</feature>
<dbReference type="EMBL" id="FNAC01000027">
    <property type="protein sequence ID" value="SDD38348.1"/>
    <property type="molecule type" value="Genomic_DNA"/>
</dbReference>
<keyword evidence="2" id="KW-0472">Membrane</keyword>
<sequence length="281" mass="32868">MDYKKEKSRLNSKTTLFTWIGGISALIAIIPLIWAGIQVFGNRSFFKENELGDFIGGTSGTFASFAGLAFVYVAFLGQRLQILMQQEELELNRKELKDTRVEIRGQKEQLELQNKQFQIQSFETVFFSLLNLFEKQSKLSFSDNYGDEMLIEKLKKFYGNIRQLHFREDWPSLNKREKAIEIGNTFDFSFSQGFARVRAIMSSALGILIHLDGNRKVIDHEFYISIFMNTLNVHETRIIFYGYFSGYISFKQYQIHLYKELLEIIVPNHLCDNRDKELLKI</sequence>
<feature type="coiled-coil region" evidence="1">
    <location>
        <begin position="86"/>
        <end position="120"/>
    </location>
</feature>
<proteinExistence type="predicted"/>
<gene>
    <name evidence="3" type="ORF">SAMN04488104_102734</name>
</gene>
<name>A0A1G6UAE6_9BACT</name>
<dbReference type="OrthoDB" id="838933at2"/>
<dbReference type="AlphaFoldDB" id="A0A1G6UAE6"/>
<feature type="transmembrane region" description="Helical" evidence="2">
    <location>
        <begin position="54"/>
        <end position="75"/>
    </location>
</feature>
<evidence type="ECO:0008006" key="5">
    <source>
        <dbReference type="Google" id="ProtNLM"/>
    </source>
</evidence>
<keyword evidence="1" id="KW-0175">Coiled coil</keyword>
<reference evidence="4" key="1">
    <citation type="submission" date="2016-10" db="EMBL/GenBank/DDBJ databases">
        <authorList>
            <person name="Varghese N."/>
            <person name="Submissions S."/>
        </authorList>
    </citation>
    <scope>NUCLEOTIDE SEQUENCE [LARGE SCALE GENOMIC DNA]</scope>
    <source>
        <strain evidence="4">DSM 23095</strain>
    </source>
</reference>
<keyword evidence="2" id="KW-0812">Transmembrane</keyword>
<evidence type="ECO:0000313" key="3">
    <source>
        <dbReference type="EMBL" id="SDD38348.1"/>
    </source>
</evidence>
<accession>A0A1G6UAE6</accession>
<protein>
    <recommendedName>
        <fullName evidence="5">Phage abortive infection protein</fullName>
    </recommendedName>
</protein>